<feature type="transmembrane region" description="Helical" evidence="7">
    <location>
        <begin position="267"/>
        <end position="292"/>
    </location>
</feature>
<feature type="transmembrane region" description="Helical" evidence="7">
    <location>
        <begin position="179"/>
        <end position="200"/>
    </location>
</feature>
<dbReference type="GO" id="GO:0005886">
    <property type="term" value="C:plasma membrane"/>
    <property type="evidence" value="ECO:0007669"/>
    <property type="project" value="UniProtKB-SubCell"/>
</dbReference>
<evidence type="ECO:0000313" key="8">
    <source>
        <dbReference type="EMBL" id="SNS58554.1"/>
    </source>
</evidence>
<accession>A0A239FRS6</accession>
<evidence type="ECO:0000256" key="7">
    <source>
        <dbReference type="SAM" id="Phobius"/>
    </source>
</evidence>
<keyword evidence="3 7" id="KW-0812">Transmembrane</keyword>
<comment type="subcellular location">
    <subcellularLocation>
        <location evidence="1">Cell membrane</location>
        <topology evidence="1">Multi-pass membrane protein</topology>
    </subcellularLocation>
</comment>
<name>A0A239FRS6_9ACTN</name>
<dbReference type="Proteomes" id="UP000198373">
    <property type="component" value="Unassembled WGS sequence"/>
</dbReference>
<feature type="region of interest" description="Disordered" evidence="6">
    <location>
        <begin position="417"/>
        <end position="437"/>
    </location>
</feature>
<keyword evidence="9" id="KW-1185">Reference proteome</keyword>
<dbReference type="RefSeq" id="WP_089305896.1">
    <property type="nucleotide sequence ID" value="NZ_FZOO01000005.1"/>
</dbReference>
<feature type="transmembrane region" description="Helical" evidence="7">
    <location>
        <begin position="304"/>
        <end position="323"/>
    </location>
</feature>
<feature type="transmembrane region" description="Helical" evidence="7">
    <location>
        <begin position="53"/>
        <end position="73"/>
    </location>
</feature>
<dbReference type="InterPro" id="IPR036259">
    <property type="entry name" value="MFS_trans_sf"/>
</dbReference>
<sequence length="437" mass="43424">MPQAGSTVRALLSAPGFRRLLATRLSAQFGDGVLQAALAGTLVFDPQRAADPLAVATGFAVLLLPWSVVGPFAGVWLDRWSRRRVLVHAGVLRAGLVAVLALLVAAGTAGAPLLLTGLLLFSVARFVLSALSASLPHTTADLVAANALSTTSGAVAAVAGGATAIAVQQAAGLTGDGGYALVTLGAAGPYLLAAAVAAGFGHRALGPDDGAARASARQVLTGMAAGVRHVRARPPAVTALAVVTVHRLCLGLLTLMTLLYARAAAPAGGGLLGVGAAVAAGAAGTLLAAVVTPRAVRRLGTARWVTLLLAAGGPLLAVLAWPFRPEGIALAAAVLGFLGQGVKICVDATLQRVVDDEVRGRVFSVYDTLVNVSYVLALLAAALLLPADGESRPALVAVGAAYLLAAVLGARSPLPGGPDGGLTGRGRTARDPAGPAR</sequence>
<keyword evidence="4 7" id="KW-1133">Transmembrane helix</keyword>
<evidence type="ECO:0000256" key="6">
    <source>
        <dbReference type="SAM" id="MobiDB-lite"/>
    </source>
</evidence>
<keyword evidence="2" id="KW-1003">Cell membrane</keyword>
<keyword evidence="5 7" id="KW-0472">Membrane</keyword>
<reference evidence="9" key="1">
    <citation type="submission" date="2017-06" db="EMBL/GenBank/DDBJ databases">
        <authorList>
            <person name="Varghese N."/>
            <person name="Submissions S."/>
        </authorList>
    </citation>
    <scope>NUCLEOTIDE SEQUENCE [LARGE SCALE GENOMIC DNA]</scope>
    <source>
        <strain evidence="9">DSM 46839</strain>
    </source>
</reference>
<feature type="transmembrane region" description="Helical" evidence="7">
    <location>
        <begin position="237"/>
        <end position="261"/>
    </location>
</feature>
<feature type="transmembrane region" description="Helical" evidence="7">
    <location>
        <begin position="362"/>
        <end position="385"/>
    </location>
</feature>
<evidence type="ECO:0000256" key="2">
    <source>
        <dbReference type="ARBA" id="ARBA00022475"/>
    </source>
</evidence>
<dbReference type="PANTHER" id="PTHR23513">
    <property type="entry name" value="INTEGRAL MEMBRANE EFFLUX PROTEIN-RELATED"/>
    <property type="match status" value="1"/>
</dbReference>
<dbReference type="AlphaFoldDB" id="A0A239FRS6"/>
<feature type="transmembrane region" description="Helical" evidence="7">
    <location>
        <begin position="111"/>
        <end position="131"/>
    </location>
</feature>
<evidence type="ECO:0000256" key="3">
    <source>
        <dbReference type="ARBA" id="ARBA00022692"/>
    </source>
</evidence>
<feature type="transmembrane region" description="Helical" evidence="7">
    <location>
        <begin position="85"/>
        <end position="105"/>
    </location>
</feature>
<evidence type="ECO:0000256" key="4">
    <source>
        <dbReference type="ARBA" id="ARBA00022989"/>
    </source>
</evidence>
<dbReference type="InterPro" id="IPR011701">
    <property type="entry name" value="MFS"/>
</dbReference>
<feature type="transmembrane region" description="Helical" evidence="7">
    <location>
        <begin position="143"/>
        <end position="167"/>
    </location>
</feature>
<evidence type="ECO:0000256" key="5">
    <source>
        <dbReference type="ARBA" id="ARBA00023136"/>
    </source>
</evidence>
<dbReference type="Pfam" id="PF07690">
    <property type="entry name" value="MFS_1"/>
    <property type="match status" value="1"/>
</dbReference>
<proteinExistence type="predicted"/>
<evidence type="ECO:0000313" key="9">
    <source>
        <dbReference type="Proteomes" id="UP000198373"/>
    </source>
</evidence>
<protein>
    <submittedName>
        <fullName evidence="8">Major Facilitator Superfamily protein</fullName>
    </submittedName>
</protein>
<dbReference type="Gene3D" id="1.20.1250.20">
    <property type="entry name" value="MFS general substrate transporter like domains"/>
    <property type="match status" value="1"/>
</dbReference>
<dbReference type="EMBL" id="FZOO01000005">
    <property type="protein sequence ID" value="SNS58554.1"/>
    <property type="molecule type" value="Genomic_DNA"/>
</dbReference>
<organism evidence="8 9">
    <name type="scientific">Geodermatophilus pulveris</name>
    <dbReference type="NCBI Taxonomy" id="1564159"/>
    <lineage>
        <taxon>Bacteria</taxon>
        <taxon>Bacillati</taxon>
        <taxon>Actinomycetota</taxon>
        <taxon>Actinomycetes</taxon>
        <taxon>Geodermatophilales</taxon>
        <taxon>Geodermatophilaceae</taxon>
        <taxon>Geodermatophilus</taxon>
    </lineage>
</organism>
<dbReference type="SUPFAM" id="SSF103473">
    <property type="entry name" value="MFS general substrate transporter"/>
    <property type="match status" value="1"/>
</dbReference>
<gene>
    <name evidence="8" type="ORF">SAMN06893096_105187</name>
</gene>
<feature type="transmembrane region" description="Helical" evidence="7">
    <location>
        <begin position="329"/>
        <end position="350"/>
    </location>
</feature>
<dbReference type="PANTHER" id="PTHR23513:SF17">
    <property type="entry name" value="MEMBRANE PROTEIN"/>
    <property type="match status" value="1"/>
</dbReference>
<evidence type="ECO:0000256" key="1">
    <source>
        <dbReference type="ARBA" id="ARBA00004651"/>
    </source>
</evidence>
<dbReference type="OrthoDB" id="3688258at2"/>
<dbReference type="GO" id="GO:0022857">
    <property type="term" value="F:transmembrane transporter activity"/>
    <property type="evidence" value="ECO:0007669"/>
    <property type="project" value="InterPro"/>
</dbReference>